<comment type="subcellular location">
    <subcellularLocation>
        <location evidence="1">Nucleus</location>
    </subcellularLocation>
</comment>
<organism evidence="7 8">
    <name type="scientific">Thelephora terrestris</name>
    <dbReference type="NCBI Taxonomy" id="56493"/>
    <lineage>
        <taxon>Eukaryota</taxon>
        <taxon>Fungi</taxon>
        <taxon>Dikarya</taxon>
        <taxon>Basidiomycota</taxon>
        <taxon>Agaricomycotina</taxon>
        <taxon>Agaricomycetes</taxon>
        <taxon>Thelephorales</taxon>
        <taxon>Thelephoraceae</taxon>
        <taxon>Thelephora</taxon>
    </lineage>
</organism>
<dbReference type="InterPro" id="IPR036322">
    <property type="entry name" value="WD40_repeat_dom_sf"/>
</dbReference>
<gene>
    <name evidence="7" type="ORF">BJ322DRAFT_1161581</name>
</gene>
<reference evidence="7" key="1">
    <citation type="journal article" date="2020" name="Nat. Commun.">
        <title>Large-scale genome sequencing of mycorrhizal fungi provides insights into the early evolution of symbiotic traits.</title>
        <authorList>
            <person name="Miyauchi S."/>
            <person name="Kiss E."/>
            <person name="Kuo A."/>
            <person name="Drula E."/>
            <person name="Kohler A."/>
            <person name="Sanchez-Garcia M."/>
            <person name="Morin E."/>
            <person name="Andreopoulos B."/>
            <person name="Barry K.W."/>
            <person name="Bonito G."/>
            <person name="Buee M."/>
            <person name="Carver A."/>
            <person name="Chen C."/>
            <person name="Cichocki N."/>
            <person name="Clum A."/>
            <person name="Culley D."/>
            <person name="Crous P.W."/>
            <person name="Fauchery L."/>
            <person name="Girlanda M."/>
            <person name="Hayes R.D."/>
            <person name="Keri Z."/>
            <person name="LaButti K."/>
            <person name="Lipzen A."/>
            <person name="Lombard V."/>
            <person name="Magnuson J."/>
            <person name="Maillard F."/>
            <person name="Murat C."/>
            <person name="Nolan M."/>
            <person name="Ohm R.A."/>
            <person name="Pangilinan J."/>
            <person name="Pereira M.F."/>
            <person name="Perotto S."/>
            <person name="Peter M."/>
            <person name="Pfister S."/>
            <person name="Riley R."/>
            <person name="Sitrit Y."/>
            <person name="Stielow J.B."/>
            <person name="Szollosi G."/>
            <person name="Zifcakova L."/>
            <person name="Stursova M."/>
            <person name="Spatafora J.W."/>
            <person name="Tedersoo L."/>
            <person name="Vaario L.M."/>
            <person name="Yamada A."/>
            <person name="Yan M."/>
            <person name="Wang P."/>
            <person name="Xu J."/>
            <person name="Bruns T."/>
            <person name="Baldrian P."/>
            <person name="Vilgalys R."/>
            <person name="Dunand C."/>
            <person name="Henrissat B."/>
            <person name="Grigoriev I.V."/>
            <person name="Hibbett D."/>
            <person name="Nagy L.G."/>
            <person name="Martin F.M."/>
        </authorList>
    </citation>
    <scope>NUCLEOTIDE SEQUENCE</scope>
    <source>
        <strain evidence="7">UH-Tt-Lm1</strain>
    </source>
</reference>
<dbReference type="Pfam" id="PF03178">
    <property type="entry name" value="CPSF_A"/>
    <property type="match status" value="1"/>
</dbReference>
<dbReference type="Pfam" id="PF10433">
    <property type="entry name" value="Beta-prop_RSE1_1st"/>
    <property type="match status" value="1"/>
</dbReference>
<keyword evidence="8" id="KW-1185">Reference proteome</keyword>
<evidence type="ECO:0000256" key="2">
    <source>
        <dbReference type="ARBA" id="ARBA00023242"/>
    </source>
</evidence>
<evidence type="ECO:0000313" key="8">
    <source>
        <dbReference type="Proteomes" id="UP000736335"/>
    </source>
</evidence>
<name>A0A9P6HA27_9AGAM</name>
<proteinExistence type="predicted"/>
<evidence type="ECO:0000256" key="1">
    <source>
        <dbReference type="ARBA" id="ARBA00004123"/>
    </source>
</evidence>
<dbReference type="Proteomes" id="UP000736335">
    <property type="component" value="Unassembled WGS sequence"/>
</dbReference>
<dbReference type="PANTHER" id="PTHR10644">
    <property type="entry name" value="DNA REPAIR/RNA PROCESSING CPSF FAMILY"/>
    <property type="match status" value="1"/>
</dbReference>
<feature type="region of interest" description="Disordered" evidence="3">
    <location>
        <begin position="266"/>
        <end position="289"/>
    </location>
</feature>
<dbReference type="InterPro" id="IPR015943">
    <property type="entry name" value="WD40/YVTN_repeat-like_dom_sf"/>
</dbReference>
<feature type="domain" description="RSE1/DDB1/CPSF1 second beta-propeller" evidence="6">
    <location>
        <begin position="478"/>
        <end position="814"/>
    </location>
</feature>
<dbReference type="Gene3D" id="2.130.10.10">
    <property type="entry name" value="YVTN repeat-like/Quinoprotein amine dehydrogenase"/>
    <property type="match status" value="3"/>
</dbReference>
<evidence type="ECO:0000259" key="4">
    <source>
        <dbReference type="Pfam" id="PF03178"/>
    </source>
</evidence>
<keyword evidence="2" id="KW-0539">Nucleus</keyword>
<dbReference type="Gene3D" id="1.10.150.910">
    <property type="match status" value="1"/>
</dbReference>
<dbReference type="InterPro" id="IPR050358">
    <property type="entry name" value="RSE1/DDB1/CFT1"/>
</dbReference>
<evidence type="ECO:0000259" key="5">
    <source>
        <dbReference type="Pfam" id="PF10433"/>
    </source>
</evidence>
<evidence type="ECO:0000259" key="6">
    <source>
        <dbReference type="Pfam" id="PF23726"/>
    </source>
</evidence>
<reference evidence="7" key="2">
    <citation type="submission" date="2020-11" db="EMBL/GenBank/DDBJ databases">
        <authorList>
            <consortium name="DOE Joint Genome Institute"/>
            <person name="Kuo A."/>
            <person name="Miyauchi S."/>
            <person name="Kiss E."/>
            <person name="Drula E."/>
            <person name="Kohler A."/>
            <person name="Sanchez-Garcia M."/>
            <person name="Andreopoulos B."/>
            <person name="Barry K.W."/>
            <person name="Bonito G."/>
            <person name="Buee M."/>
            <person name="Carver A."/>
            <person name="Chen C."/>
            <person name="Cichocki N."/>
            <person name="Clum A."/>
            <person name="Culley D."/>
            <person name="Crous P.W."/>
            <person name="Fauchery L."/>
            <person name="Girlanda M."/>
            <person name="Hayes R."/>
            <person name="Keri Z."/>
            <person name="Labutti K."/>
            <person name="Lipzen A."/>
            <person name="Lombard V."/>
            <person name="Magnuson J."/>
            <person name="Maillard F."/>
            <person name="Morin E."/>
            <person name="Murat C."/>
            <person name="Nolan M."/>
            <person name="Ohm R."/>
            <person name="Pangilinan J."/>
            <person name="Pereira M."/>
            <person name="Perotto S."/>
            <person name="Peter M."/>
            <person name="Riley R."/>
            <person name="Sitrit Y."/>
            <person name="Stielow B."/>
            <person name="Szollosi G."/>
            <person name="Zifcakova L."/>
            <person name="Stursova M."/>
            <person name="Spatafora J.W."/>
            <person name="Tedersoo L."/>
            <person name="Vaario L.-M."/>
            <person name="Yamada A."/>
            <person name="Yan M."/>
            <person name="Wang P."/>
            <person name="Xu J."/>
            <person name="Bruns T."/>
            <person name="Baldrian P."/>
            <person name="Vilgalys R."/>
            <person name="Henrissat B."/>
            <person name="Grigoriev I.V."/>
            <person name="Hibbett D."/>
            <person name="Nagy L.G."/>
            <person name="Martin F.M."/>
        </authorList>
    </citation>
    <scope>NUCLEOTIDE SEQUENCE</scope>
    <source>
        <strain evidence="7">UH-Tt-Lm1</strain>
    </source>
</reference>
<comment type="caution">
    <text evidence="7">The sequence shown here is derived from an EMBL/GenBank/DDBJ whole genome shotgun (WGS) entry which is preliminary data.</text>
</comment>
<dbReference type="OrthoDB" id="433457at2759"/>
<dbReference type="InterPro" id="IPR018846">
    <property type="entry name" value="Beta-prop_RSE1/DDB1/CPSF1_1st"/>
</dbReference>
<evidence type="ECO:0000313" key="7">
    <source>
        <dbReference type="EMBL" id="KAF9781718.1"/>
    </source>
</evidence>
<dbReference type="SUPFAM" id="SSF50978">
    <property type="entry name" value="WD40 repeat-like"/>
    <property type="match status" value="1"/>
</dbReference>
<dbReference type="GO" id="GO:0005634">
    <property type="term" value="C:nucleus"/>
    <property type="evidence" value="ECO:0007669"/>
    <property type="project" value="UniProtKB-SubCell"/>
</dbReference>
<dbReference type="Pfam" id="PF23726">
    <property type="entry name" value="Beta-prop_RSE1_2nd"/>
    <property type="match status" value="1"/>
</dbReference>
<dbReference type="EMBL" id="WIUZ02000013">
    <property type="protein sequence ID" value="KAF9781718.1"/>
    <property type="molecule type" value="Genomic_DNA"/>
</dbReference>
<protein>
    <submittedName>
        <fullName evidence="7">CPSF A subunit region-domain-containing protein</fullName>
    </submittedName>
</protein>
<sequence length="1207" mass="132420">MKVVSTFHHSSAVTCSAKCKFAPNNREYLVVGKPNRLELYSLQPKGLHLESTLDVWSHVITIRPVVFSNPTETKLLLLTDHPFPKLILLSCILSKEGVPTLQEDDWRSLHEVGAQVSEELTDVIVNDDSSVVVSICYARRLRVILLDDHKFGESHDVPITEPRLLSVAFINGSKNVDTVTLAILYTNHENRPHLASKDLNITTSELSPSPSVYIPTTLLPSTMSPDFGIPPSLAPLESSTGKTSGVLIIGNSQMLLFDVRKPSKKDMKRSADGMDEGEDDLEAKQRTAKRRKSRSVVDWPWGEISAWCRVDKHKFLVGDVMGRLAMLVYSPPSGLTLLPLGETSPASTFTYLTSQVVYVGSYLADSLLITLHHTPWRNSDRPTLETPLDVVVVPIDQLTRPVTQEGVVVDAKGDYVEVLEEYPNLAPVEDAVLVDLTGSGQSQVVTCSGEGYSGSIKLVGHGASLREAMSAHVTDAISVFPIRPTYCGKTDTHIVVSTPRETHLFRVDEDEGRLWYMDPITVGGLITNQPTLALSNVMKRSPGKPGASAYGDSSFVVQATPVGVSVQEMDPELGTMSFNGSIILEENPQWKGKRIVAASINASQVVIALDGGVITSLTLCDPGRLEIRQQKTFDDEISCLSCLPVDPSKPFTLQVVVGFWGSNRVQILSVTDNSNPFKLICSSEPYSSVPRSVLLHNFGTSNERGQPDYRPHLMAGLADGTVVSQAYDSSEYQLRPPNISTLGGAAVHLTSYEVDGRRCVFACGKIGEVYYWNNTRLQRSPISLKDATWASTFRTRRGTPCLLLCSPTQLTFGRITHTNQVSIRSIPTGRDVPKTIVHIETAQVFAVGYVRRHGIRSTEQSFGVLRLLDQNSFESFFEMTCDPAEHINAMHALTLSNATYLCVGTVVMDPHDLEPTKGRLMVFKVNTDEGRPSLHRVSSTPVRGCVYAIVSKKGTLALAVNSAVKIFRLVEVKEGDSPLHVELVTEWDYSYVLQCMAASGDTLIIGDVVRSVALLDIDWNEGKLERKARDHQDLGPYRLAASGDKGIIGSNLCRTLFSFQYNGSTTLEEDGVFGLHQLVSKFIPGSLSREGEGGTLLPTHLFCTNSGHIGIISELDPSVSLDLTLLQSNMNDQLMGLGGTTLNSYRSVIGRKKRPAAGFLDGDFLERFLTLDPGTREKIVQGANPAEHLKLSERSIDQILEDFQRIH</sequence>
<accession>A0A9P6HA27</accession>
<feature type="domain" description="RSE1/DDB1/CPSF1 first beta-propeller" evidence="5">
    <location>
        <begin position="13"/>
        <end position="378"/>
    </location>
</feature>
<dbReference type="GO" id="GO:0003676">
    <property type="term" value="F:nucleic acid binding"/>
    <property type="evidence" value="ECO:0007669"/>
    <property type="project" value="InterPro"/>
</dbReference>
<dbReference type="AlphaFoldDB" id="A0A9P6HA27"/>
<dbReference type="InterPro" id="IPR004871">
    <property type="entry name" value="RSE1/DDB1/CPSF1_C"/>
</dbReference>
<dbReference type="InterPro" id="IPR058543">
    <property type="entry name" value="Beta-prop_RSE1/DDB1/CPSF1_2nd"/>
</dbReference>
<feature type="domain" description="RSE1/DDB1/CPSF1 C-terminal" evidence="4">
    <location>
        <begin position="865"/>
        <end position="1169"/>
    </location>
</feature>
<evidence type="ECO:0000256" key="3">
    <source>
        <dbReference type="SAM" id="MobiDB-lite"/>
    </source>
</evidence>